<protein>
    <recommendedName>
        <fullName evidence="3">Reverse transcriptase domain-containing protein</fullName>
    </recommendedName>
</protein>
<evidence type="ECO:0008006" key="3">
    <source>
        <dbReference type="Google" id="ProtNLM"/>
    </source>
</evidence>
<dbReference type="EMBL" id="CDMC01000007">
    <property type="protein sequence ID" value="CEN62172.1"/>
    <property type="molecule type" value="Genomic_DNA"/>
</dbReference>
<dbReference type="Proteomes" id="UP000054771">
    <property type="component" value="Unassembled WGS sequence"/>
</dbReference>
<dbReference type="SUPFAM" id="SSF56672">
    <property type="entry name" value="DNA/RNA polymerases"/>
    <property type="match status" value="1"/>
</dbReference>
<reference evidence="2" key="1">
    <citation type="journal article" date="2016" name="Genome Announc.">
        <title>Draft genome sequences of fungus Aspergillus calidoustus.</title>
        <authorList>
            <person name="Horn F."/>
            <person name="Linde J."/>
            <person name="Mattern D.J."/>
            <person name="Walther G."/>
            <person name="Guthke R."/>
            <person name="Scherlach K."/>
            <person name="Martin K."/>
            <person name="Brakhage A.A."/>
            <person name="Petzke L."/>
            <person name="Valiante V."/>
        </authorList>
    </citation>
    <scope>NUCLEOTIDE SEQUENCE [LARGE SCALE GENOMIC DNA]</scope>
    <source>
        <strain evidence="2">SF006504</strain>
    </source>
</reference>
<gene>
    <name evidence="1" type="ORF">ASPCAL08810</name>
</gene>
<dbReference type="Gene3D" id="3.30.70.270">
    <property type="match status" value="1"/>
</dbReference>
<accession>A0A0U5GVB0</accession>
<dbReference type="OrthoDB" id="4368513at2759"/>
<keyword evidence="2" id="KW-1185">Reference proteome</keyword>
<dbReference type="AlphaFoldDB" id="A0A0U5GVB0"/>
<name>A0A0U5GVB0_ASPCI</name>
<proteinExistence type="predicted"/>
<dbReference type="Gene3D" id="3.10.10.10">
    <property type="entry name" value="HIV Type 1 Reverse Transcriptase, subunit A, domain 1"/>
    <property type="match status" value="1"/>
</dbReference>
<sequence>MHDPNAYYAFNAEEDPDQGAVQDIATFAMVKPKNQERLQFNGKGPTTKLSNGVSVYGGPEVVRRLQRVVETFPSIWTSKELVNIPISQWMRIRLKPGWEDQVKQEARRYSLAKPDEKAVDRVFNGLHEHNYMGWTDTLTPSGSPVFVAKKVVDPKLDHEYQGKYQSAIDLFGLDKANDLLPENKGVKTRVVVDLRRKNAMAIPDVYLLPTQQDILSAVAGCLYLSVADATAMFYQWPVHPDSYQHTGVVSHRGQEFFKVCIMGFLNSVPHVQRHVDNYFRAMRKFLRAYIDDLSALVTLWMTMSSTSISFSRSARN</sequence>
<evidence type="ECO:0000313" key="1">
    <source>
        <dbReference type="EMBL" id="CEN62172.1"/>
    </source>
</evidence>
<dbReference type="STRING" id="454130.A0A0U5GVB0"/>
<dbReference type="InterPro" id="IPR043502">
    <property type="entry name" value="DNA/RNA_pol_sf"/>
</dbReference>
<organism evidence="1 2">
    <name type="scientific">Aspergillus calidoustus</name>
    <dbReference type="NCBI Taxonomy" id="454130"/>
    <lineage>
        <taxon>Eukaryota</taxon>
        <taxon>Fungi</taxon>
        <taxon>Dikarya</taxon>
        <taxon>Ascomycota</taxon>
        <taxon>Pezizomycotina</taxon>
        <taxon>Eurotiomycetes</taxon>
        <taxon>Eurotiomycetidae</taxon>
        <taxon>Eurotiales</taxon>
        <taxon>Aspergillaceae</taxon>
        <taxon>Aspergillus</taxon>
        <taxon>Aspergillus subgen. Nidulantes</taxon>
    </lineage>
</organism>
<evidence type="ECO:0000313" key="2">
    <source>
        <dbReference type="Proteomes" id="UP000054771"/>
    </source>
</evidence>
<dbReference type="InterPro" id="IPR043128">
    <property type="entry name" value="Rev_trsase/Diguanyl_cyclase"/>
</dbReference>
<dbReference type="CDD" id="cd01647">
    <property type="entry name" value="RT_LTR"/>
    <property type="match status" value="1"/>
</dbReference>